<accession>F8Q9Q8</accession>
<keyword evidence="3" id="KW-1185">Reference proteome</keyword>
<dbReference type="HOGENOM" id="CLU_1636421_0_0_1"/>
<dbReference type="Proteomes" id="UP000008063">
    <property type="component" value="Unassembled WGS sequence"/>
</dbReference>
<dbReference type="AlphaFoldDB" id="F8Q9Q8"/>
<dbReference type="EMBL" id="GL945486">
    <property type="protein sequence ID" value="EGN95313.1"/>
    <property type="molecule type" value="Genomic_DNA"/>
</dbReference>
<evidence type="ECO:0000313" key="3">
    <source>
        <dbReference type="Proteomes" id="UP000008063"/>
    </source>
</evidence>
<proteinExistence type="predicted"/>
<name>F8Q9Q8_SERL3</name>
<feature type="region of interest" description="Disordered" evidence="1">
    <location>
        <begin position="110"/>
        <end position="133"/>
    </location>
</feature>
<reference evidence="3" key="1">
    <citation type="journal article" date="2011" name="Science">
        <title>The plant cell wall-decomposing machinery underlies the functional diversity of forest fungi.</title>
        <authorList>
            <person name="Eastwood D.C."/>
            <person name="Floudas D."/>
            <person name="Binder M."/>
            <person name="Majcherczyk A."/>
            <person name="Schneider P."/>
            <person name="Aerts A."/>
            <person name="Asiegbu F.O."/>
            <person name="Baker S.E."/>
            <person name="Barry K."/>
            <person name="Bendiksby M."/>
            <person name="Blumentritt M."/>
            <person name="Coutinho P.M."/>
            <person name="Cullen D."/>
            <person name="de Vries R.P."/>
            <person name="Gathman A."/>
            <person name="Goodell B."/>
            <person name="Henrissat B."/>
            <person name="Ihrmark K."/>
            <person name="Kauserud H."/>
            <person name="Kohler A."/>
            <person name="LaButti K."/>
            <person name="Lapidus A."/>
            <person name="Lavin J.L."/>
            <person name="Lee Y.-H."/>
            <person name="Lindquist E."/>
            <person name="Lilly W."/>
            <person name="Lucas S."/>
            <person name="Morin E."/>
            <person name="Murat C."/>
            <person name="Oguiza J.A."/>
            <person name="Park J."/>
            <person name="Pisabarro A.G."/>
            <person name="Riley R."/>
            <person name="Rosling A."/>
            <person name="Salamov A."/>
            <person name="Schmidt O."/>
            <person name="Schmutz J."/>
            <person name="Skrede I."/>
            <person name="Stenlid J."/>
            <person name="Wiebenga A."/>
            <person name="Xie X."/>
            <person name="Kuees U."/>
            <person name="Hibbett D.S."/>
            <person name="Hoffmeister D."/>
            <person name="Hoegberg N."/>
            <person name="Martin F."/>
            <person name="Grigoriev I.V."/>
            <person name="Watkinson S.C."/>
        </authorList>
    </citation>
    <scope>NUCLEOTIDE SEQUENCE [LARGE SCALE GENOMIC DNA]</scope>
    <source>
        <strain evidence="3">strain S7.3</strain>
    </source>
</reference>
<evidence type="ECO:0000313" key="2">
    <source>
        <dbReference type="EMBL" id="EGN95313.1"/>
    </source>
</evidence>
<protein>
    <submittedName>
        <fullName evidence="2">Uncharacterized protein</fullName>
    </submittedName>
</protein>
<organism evidence="3">
    <name type="scientific">Serpula lacrymans var. lacrymans (strain S7.3)</name>
    <name type="common">Dry rot fungus</name>
    <dbReference type="NCBI Taxonomy" id="936435"/>
    <lineage>
        <taxon>Eukaryota</taxon>
        <taxon>Fungi</taxon>
        <taxon>Dikarya</taxon>
        <taxon>Basidiomycota</taxon>
        <taxon>Agaricomycotina</taxon>
        <taxon>Agaricomycetes</taxon>
        <taxon>Agaricomycetidae</taxon>
        <taxon>Boletales</taxon>
        <taxon>Coniophorineae</taxon>
        <taxon>Serpulaceae</taxon>
        <taxon>Serpula</taxon>
    </lineage>
</organism>
<evidence type="ECO:0000256" key="1">
    <source>
        <dbReference type="SAM" id="MobiDB-lite"/>
    </source>
</evidence>
<sequence length="162" mass="18268">MYGQLPTELKLPQPASLQLPESTQTKGKYKVFSPSLPLPLTKNTVKHAQKLLMDFTAQCWALKTGPLYCWIPFSAFWTEDGKALWGFLESLICRYNAQVLKSKVNRQKQAAVTRAQTKKKKKQSYKGSEGSDYPWDRTKLVVGKQQLMKAVANDVIGNSPCN</sequence>
<dbReference type="InParanoid" id="F8Q9Q8"/>
<gene>
    <name evidence="2" type="ORF">SERLA73DRAFT_155397</name>
</gene>